<dbReference type="EMBL" id="DS499597">
    <property type="protein sequence ID" value="EDP51567.1"/>
    <property type="molecule type" value="Genomic_DNA"/>
</dbReference>
<dbReference type="HOGENOM" id="CLU_1864659_0_0_1"/>
<sequence length="137" mass="15194">MILSIPCSPSPSSSVINTEGSLSLSPLPSPSLDAAQCRPNFWRIFPTSLDGRYGLDFVNVAQTSKILCGLRLYFSSVWRLPGYYYYQGFCSGNIHGPGKTSVTSWDSLALFSLFFLFPHPRPPYCFLLSPFLGPCRP</sequence>
<keyword evidence="2" id="KW-1185">Reference proteome</keyword>
<accession>B0Y3X6</accession>
<dbReference type="VEuPathDB" id="FungiDB:AFUB_055770"/>
<reference evidence="1 2" key="1">
    <citation type="journal article" date="2008" name="PLoS Genet.">
        <title>Genomic islands in the pathogenic filamentous fungus Aspergillus fumigatus.</title>
        <authorList>
            <person name="Fedorova N.D."/>
            <person name="Khaldi N."/>
            <person name="Joardar V.S."/>
            <person name="Maiti R."/>
            <person name="Amedeo P."/>
            <person name="Anderson M.J."/>
            <person name="Crabtree J."/>
            <person name="Silva J.C."/>
            <person name="Badger J.H."/>
            <person name="Albarraq A."/>
            <person name="Angiuoli S."/>
            <person name="Bussey H."/>
            <person name="Bowyer P."/>
            <person name="Cotty P.J."/>
            <person name="Dyer P.S."/>
            <person name="Egan A."/>
            <person name="Galens K."/>
            <person name="Fraser-Liggett C.M."/>
            <person name="Haas B.J."/>
            <person name="Inman J.M."/>
            <person name="Kent R."/>
            <person name="Lemieux S."/>
            <person name="Malavazi I."/>
            <person name="Orvis J."/>
            <person name="Roemer T."/>
            <person name="Ronning C.M."/>
            <person name="Sundaram J.P."/>
            <person name="Sutton G."/>
            <person name="Turner G."/>
            <person name="Venter J.C."/>
            <person name="White O.R."/>
            <person name="Whitty B.R."/>
            <person name="Youngman P."/>
            <person name="Wolfe K.H."/>
            <person name="Goldman G.H."/>
            <person name="Wortman J.R."/>
            <person name="Jiang B."/>
            <person name="Denning D.W."/>
            <person name="Nierman W.C."/>
        </authorList>
    </citation>
    <scope>NUCLEOTIDE SEQUENCE [LARGE SCALE GENOMIC DNA]</scope>
    <source>
        <strain evidence="2">CBS 144.89 / FGSC A1163 / CEA10</strain>
    </source>
</reference>
<name>B0Y3X6_ASPFC</name>
<organism evidence="1 2">
    <name type="scientific">Aspergillus fumigatus (strain CBS 144.89 / FGSC A1163 / CEA10)</name>
    <name type="common">Neosartorya fumigata</name>
    <dbReference type="NCBI Taxonomy" id="451804"/>
    <lineage>
        <taxon>Eukaryota</taxon>
        <taxon>Fungi</taxon>
        <taxon>Dikarya</taxon>
        <taxon>Ascomycota</taxon>
        <taxon>Pezizomycotina</taxon>
        <taxon>Eurotiomycetes</taxon>
        <taxon>Eurotiomycetidae</taxon>
        <taxon>Eurotiales</taxon>
        <taxon>Aspergillaceae</taxon>
        <taxon>Aspergillus</taxon>
        <taxon>Aspergillus subgen. Fumigati</taxon>
    </lineage>
</organism>
<protein>
    <submittedName>
        <fullName evidence="1">Uncharacterized protein</fullName>
    </submittedName>
</protein>
<dbReference type="AlphaFoldDB" id="B0Y3X6"/>
<evidence type="ECO:0000313" key="2">
    <source>
        <dbReference type="Proteomes" id="UP000001699"/>
    </source>
</evidence>
<dbReference type="Proteomes" id="UP000001699">
    <property type="component" value="Unassembled WGS sequence"/>
</dbReference>
<gene>
    <name evidence="1" type="ORF">AFUB_055770</name>
</gene>
<evidence type="ECO:0000313" key="1">
    <source>
        <dbReference type="EMBL" id="EDP51567.1"/>
    </source>
</evidence>
<proteinExistence type="predicted"/>